<evidence type="ECO:0000256" key="1">
    <source>
        <dbReference type="SAM" id="MobiDB-lite"/>
    </source>
</evidence>
<evidence type="ECO:0000256" key="2">
    <source>
        <dbReference type="SAM" id="Phobius"/>
    </source>
</evidence>
<feature type="region of interest" description="Disordered" evidence="1">
    <location>
        <begin position="185"/>
        <end position="206"/>
    </location>
</feature>
<dbReference type="PROSITE" id="PS50853">
    <property type="entry name" value="FN3"/>
    <property type="match status" value="3"/>
</dbReference>
<reference evidence="4 5" key="1">
    <citation type="submission" date="2019-01" db="EMBL/GenBank/DDBJ databases">
        <title>A draft genome assembly of the solar-powered sea slug Elysia chlorotica.</title>
        <authorList>
            <person name="Cai H."/>
            <person name="Li Q."/>
            <person name="Fang X."/>
            <person name="Li J."/>
            <person name="Curtis N.E."/>
            <person name="Altenburger A."/>
            <person name="Shibata T."/>
            <person name="Feng M."/>
            <person name="Maeda T."/>
            <person name="Schwartz J.A."/>
            <person name="Shigenobu S."/>
            <person name="Lundholm N."/>
            <person name="Nishiyama T."/>
            <person name="Yang H."/>
            <person name="Hasebe M."/>
            <person name="Li S."/>
            <person name="Pierce S.K."/>
            <person name="Wang J."/>
        </authorList>
    </citation>
    <scope>NUCLEOTIDE SEQUENCE [LARGE SCALE GENOMIC DNA]</scope>
    <source>
        <strain evidence="4">EC2010</strain>
        <tissue evidence="4">Whole organism of an adult</tissue>
    </source>
</reference>
<dbReference type="InterPro" id="IPR050713">
    <property type="entry name" value="RTP_Phos/Ushers"/>
</dbReference>
<dbReference type="PANTHER" id="PTHR46957:SF3">
    <property type="entry name" value="CYTOKINE RECEPTOR"/>
    <property type="match status" value="1"/>
</dbReference>
<keyword evidence="5" id="KW-1185">Reference proteome</keyword>
<dbReference type="InterPro" id="IPR036116">
    <property type="entry name" value="FN3_sf"/>
</dbReference>
<accession>A0A433U1E4</accession>
<dbReference type="Gene3D" id="2.60.40.10">
    <property type="entry name" value="Immunoglobulins"/>
    <property type="match status" value="5"/>
</dbReference>
<keyword evidence="2" id="KW-0472">Membrane</keyword>
<feature type="compositionally biased region" description="Low complexity" evidence="1">
    <location>
        <begin position="19"/>
        <end position="76"/>
    </location>
</feature>
<dbReference type="OrthoDB" id="6272991at2759"/>
<evidence type="ECO:0000313" key="4">
    <source>
        <dbReference type="EMBL" id="RUS87568.1"/>
    </source>
</evidence>
<feature type="domain" description="Fibronectin type-III" evidence="3">
    <location>
        <begin position="595"/>
        <end position="727"/>
    </location>
</feature>
<feature type="compositionally biased region" description="Basic and acidic residues" evidence="1">
    <location>
        <begin position="1"/>
        <end position="18"/>
    </location>
</feature>
<evidence type="ECO:0000313" key="5">
    <source>
        <dbReference type="Proteomes" id="UP000271974"/>
    </source>
</evidence>
<keyword evidence="2" id="KW-0812">Transmembrane</keyword>
<dbReference type="InterPro" id="IPR013783">
    <property type="entry name" value="Ig-like_fold"/>
</dbReference>
<dbReference type="Pfam" id="PF00041">
    <property type="entry name" value="fn3"/>
    <property type="match status" value="3"/>
</dbReference>
<name>A0A433U1E4_ELYCH</name>
<dbReference type="CDD" id="cd00063">
    <property type="entry name" value="FN3"/>
    <property type="match status" value="5"/>
</dbReference>
<proteinExistence type="predicted"/>
<sequence length="1176" mass="129959">MTTQEEIKATTGSDKDATKPMTRTTETTTSSTVTETTPDSTDATTQTTEPPNNVPIPTTATTTMSPQTTETSTTVTTPPPPILGGPCTSIDQLGNESPRQLCEDVVGAGCFDVICQCKKAWYRLRDSCEKRDLDDTFQLTLKSEDKTSIGVSWRELELSHSFDLFEYKVSWRELSDVSTGSAFRNSQNVRSMPDAAEKQTSDQTSFDIDDENTQVTNETTAVIPKLTPGSRYWIAVKALIQVKDTGRMEDLWYPPGMYRLEPNCLSWSDNDVTLFQRNRTMLITFQRPEGTFNKCLVNVQGEGFSESDCQTFSVSSFEYGVTYKVITKVTAGTTDEKSCEATTTLTRESKRPEKVCKLEVSKVTGEAFTLTWEPPCEYHGYVTSYQVTLQSRSTCKVYKFVDSAVKEIRSLEEQSGSVAGDKTDRAAFSKRSGCSGNTTVVYQPIFGPQSYTFKELHVDTLYRVTVSASNEKGGGQETEKEVKTTSIVPNKPGDFQGYAIGLSEVHLIWTPPEPYPGPTDYEIYEFMVSQWDARNSPRSPFATITVEDYTSDSFTITKLRPATTYKFEIVAKTSAGQSEAAQTGPLQTWERQSPPVIGLKVTDETFDSMHLTWRAPSQGNGDTRAYVIVVRTAGGECVQAFAIVNYKTEMGPQQSNVPSLFEAQARVCPGTHPFAKLPYHDRELATALTLSELEPDTQYNILVAAYNGAGLGQSAEVQGKTKNAVPNAPTQFTCSGQSAGRGTLYLSWRPPTPRPGDTTYEFIVLVADDYSGRTFSNYKRYTLKGYNQNHYYVKQLRHYWHYRALLTAITPAGSSTQVKTEICRTLPAAPGLVSKASVQYNYQNHTELEIEWGCPRTEDRHGILEYFLLKVAPKSTTRTDIKLAEIHTKSVEITVRNNNNGSQDCSTPYTAAVRVVPQVTYVVSIRAKVKTVDEFGAVYEKSIYAPSAAPPLLPKPVRKEKKNDNQQPFTFTTIICPTCLVNSVFGQPTRYGLGVCLEGFCDVASRTNQSLKDYEKLASWNISKAAQFKIPFQIFDTSWKKMILAESQANHVSVEFTVGNQSSCTKSPSTEFCNGPLPPGRAFRVFQFSCTLAGCTESDLSDATVTAAAVSTPSSDSLVMGGAASGVAVALIIILIIVVVRIRFRKVVQITEKEADQDMQLSDITTPLPDVVVEKS</sequence>
<dbReference type="STRING" id="188477.A0A433U1E4"/>
<feature type="domain" description="Fibronectin type-III" evidence="3">
    <location>
        <begin position="728"/>
        <end position="828"/>
    </location>
</feature>
<organism evidence="4 5">
    <name type="scientific">Elysia chlorotica</name>
    <name type="common">Eastern emerald elysia</name>
    <name type="synonym">Sea slug</name>
    <dbReference type="NCBI Taxonomy" id="188477"/>
    <lineage>
        <taxon>Eukaryota</taxon>
        <taxon>Metazoa</taxon>
        <taxon>Spiralia</taxon>
        <taxon>Lophotrochozoa</taxon>
        <taxon>Mollusca</taxon>
        <taxon>Gastropoda</taxon>
        <taxon>Heterobranchia</taxon>
        <taxon>Euthyneura</taxon>
        <taxon>Panpulmonata</taxon>
        <taxon>Sacoglossa</taxon>
        <taxon>Placobranchoidea</taxon>
        <taxon>Plakobranchidae</taxon>
        <taxon>Elysia</taxon>
    </lineage>
</organism>
<feature type="non-terminal residue" evidence="4">
    <location>
        <position position="1176"/>
    </location>
</feature>
<evidence type="ECO:0000259" key="3">
    <source>
        <dbReference type="PROSITE" id="PS50853"/>
    </source>
</evidence>
<dbReference type="EMBL" id="RQTK01000107">
    <property type="protein sequence ID" value="RUS87568.1"/>
    <property type="molecule type" value="Genomic_DNA"/>
</dbReference>
<protein>
    <recommendedName>
        <fullName evidence="3">Fibronectin type-III domain-containing protein</fullName>
    </recommendedName>
</protein>
<dbReference type="PANTHER" id="PTHR46957">
    <property type="entry name" value="CYTOKINE RECEPTOR"/>
    <property type="match status" value="1"/>
</dbReference>
<dbReference type="InterPro" id="IPR003961">
    <property type="entry name" value="FN3_dom"/>
</dbReference>
<keyword evidence="2" id="KW-1133">Transmembrane helix</keyword>
<dbReference type="SMART" id="SM00060">
    <property type="entry name" value="FN3"/>
    <property type="match status" value="6"/>
</dbReference>
<dbReference type="SUPFAM" id="SSF49265">
    <property type="entry name" value="Fibronectin type III"/>
    <property type="match status" value="4"/>
</dbReference>
<dbReference type="Proteomes" id="UP000271974">
    <property type="component" value="Unassembled WGS sequence"/>
</dbReference>
<dbReference type="GO" id="GO:0016020">
    <property type="term" value="C:membrane"/>
    <property type="evidence" value="ECO:0007669"/>
    <property type="project" value="UniProtKB-SubCell"/>
</dbReference>
<comment type="caution">
    <text evidence="4">The sequence shown here is derived from an EMBL/GenBank/DDBJ whole genome shotgun (WGS) entry which is preliminary data.</text>
</comment>
<dbReference type="AlphaFoldDB" id="A0A433U1E4"/>
<feature type="region of interest" description="Disordered" evidence="1">
    <location>
        <begin position="1"/>
        <end position="85"/>
    </location>
</feature>
<feature type="domain" description="Fibronectin type-III" evidence="3">
    <location>
        <begin position="491"/>
        <end position="591"/>
    </location>
</feature>
<gene>
    <name evidence="4" type="ORF">EGW08_004674</name>
</gene>
<feature type="transmembrane region" description="Helical" evidence="2">
    <location>
        <begin position="1118"/>
        <end position="1140"/>
    </location>
</feature>